<gene>
    <name evidence="4" type="ORF">PMIN01_13488</name>
</gene>
<dbReference type="PROSITE" id="PS00028">
    <property type="entry name" value="ZINC_FINGER_C2H2_1"/>
    <property type="match status" value="1"/>
</dbReference>
<dbReference type="EMBL" id="WJXW01000019">
    <property type="protein sequence ID" value="KAF9728660.1"/>
    <property type="molecule type" value="Genomic_DNA"/>
</dbReference>
<feature type="region of interest" description="Disordered" evidence="2">
    <location>
        <begin position="45"/>
        <end position="64"/>
    </location>
</feature>
<dbReference type="Proteomes" id="UP000756921">
    <property type="component" value="Unassembled WGS sequence"/>
</dbReference>
<organism evidence="4 5">
    <name type="scientific">Paraphaeosphaeria minitans</name>
    <dbReference type="NCBI Taxonomy" id="565426"/>
    <lineage>
        <taxon>Eukaryota</taxon>
        <taxon>Fungi</taxon>
        <taxon>Dikarya</taxon>
        <taxon>Ascomycota</taxon>
        <taxon>Pezizomycotina</taxon>
        <taxon>Dothideomycetes</taxon>
        <taxon>Pleosporomycetidae</taxon>
        <taxon>Pleosporales</taxon>
        <taxon>Massarineae</taxon>
        <taxon>Didymosphaeriaceae</taxon>
        <taxon>Paraphaeosphaeria</taxon>
    </lineage>
</organism>
<sequence length="103" mass="11708">MDDTNYWSFECDTCTREFSSQHAKEQHMTAVSHWAPRYQTPWATTSVRSVQHSTDTDLSSKKKEDAVTNDTLETSAINDLDYHQQELVSCIARYICSCPGVLG</sequence>
<dbReference type="InterPro" id="IPR013087">
    <property type="entry name" value="Znf_C2H2_type"/>
</dbReference>
<proteinExistence type="predicted"/>
<evidence type="ECO:0000259" key="3">
    <source>
        <dbReference type="PROSITE" id="PS50157"/>
    </source>
</evidence>
<dbReference type="GO" id="GO:0008270">
    <property type="term" value="F:zinc ion binding"/>
    <property type="evidence" value="ECO:0007669"/>
    <property type="project" value="UniProtKB-KW"/>
</dbReference>
<dbReference type="OrthoDB" id="3797085at2759"/>
<dbReference type="PROSITE" id="PS50157">
    <property type="entry name" value="ZINC_FINGER_C2H2_2"/>
    <property type="match status" value="1"/>
</dbReference>
<evidence type="ECO:0000313" key="5">
    <source>
        <dbReference type="Proteomes" id="UP000756921"/>
    </source>
</evidence>
<name>A0A9P6G6B2_9PLEO</name>
<protein>
    <recommendedName>
        <fullName evidence="3">C2H2-type domain-containing protein</fullName>
    </recommendedName>
</protein>
<evidence type="ECO:0000256" key="1">
    <source>
        <dbReference type="PROSITE-ProRule" id="PRU00042"/>
    </source>
</evidence>
<dbReference type="AlphaFoldDB" id="A0A9P6G6B2"/>
<keyword evidence="1" id="KW-0862">Zinc</keyword>
<reference evidence="4" key="1">
    <citation type="journal article" date="2020" name="Mol. Plant Microbe Interact.">
        <title>Genome Sequence of the Biocontrol Agent Coniothyrium minitans strain Conio (IMI 134523).</title>
        <authorList>
            <person name="Patel D."/>
            <person name="Shittu T.A."/>
            <person name="Baroncelli R."/>
            <person name="Muthumeenakshi S."/>
            <person name="Osborne T.H."/>
            <person name="Janganan T.K."/>
            <person name="Sreenivasaprasad S."/>
        </authorList>
    </citation>
    <scope>NUCLEOTIDE SEQUENCE</scope>
    <source>
        <strain evidence="4">Conio</strain>
    </source>
</reference>
<keyword evidence="1" id="KW-0479">Metal-binding</keyword>
<keyword evidence="5" id="KW-1185">Reference proteome</keyword>
<evidence type="ECO:0000256" key="2">
    <source>
        <dbReference type="SAM" id="MobiDB-lite"/>
    </source>
</evidence>
<evidence type="ECO:0000313" key="4">
    <source>
        <dbReference type="EMBL" id="KAF9728660.1"/>
    </source>
</evidence>
<feature type="compositionally biased region" description="Basic and acidic residues" evidence="2">
    <location>
        <begin position="54"/>
        <end position="64"/>
    </location>
</feature>
<feature type="domain" description="C2H2-type" evidence="3">
    <location>
        <begin position="9"/>
        <end position="38"/>
    </location>
</feature>
<accession>A0A9P6G6B2</accession>
<keyword evidence="1" id="KW-0863">Zinc-finger</keyword>
<comment type="caution">
    <text evidence="4">The sequence shown here is derived from an EMBL/GenBank/DDBJ whole genome shotgun (WGS) entry which is preliminary data.</text>
</comment>